<evidence type="ECO:0000256" key="2">
    <source>
        <dbReference type="ARBA" id="ARBA00023125"/>
    </source>
</evidence>
<dbReference type="SUPFAM" id="SSF46894">
    <property type="entry name" value="C-terminal effector domain of the bipartite response regulators"/>
    <property type="match status" value="1"/>
</dbReference>
<evidence type="ECO:0000259" key="4">
    <source>
        <dbReference type="PROSITE" id="PS50043"/>
    </source>
</evidence>
<dbReference type="SMART" id="SM00421">
    <property type="entry name" value="HTH_LUXR"/>
    <property type="match status" value="1"/>
</dbReference>
<dbReference type="GO" id="GO:0006355">
    <property type="term" value="P:regulation of DNA-templated transcription"/>
    <property type="evidence" value="ECO:0007669"/>
    <property type="project" value="InterPro"/>
</dbReference>
<dbReference type="AlphaFoldDB" id="A0A7C3KGX1"/>
<keyword evidence="2" id="KW-0238">DNA-binding</keyword>
<evidence type="ECO:0000313" key="5">
    <source>
        <dbReference type="EMBL" id="HFN00011.1"/>
    </source>
</evidence>
<evidence type="ECO:0000256" key="3">
    <source>
        <dbReference type="ARBA" id="ARBA00023163"/>
    </source>
</evidence>
<dbReference type="InterPro" id="IPR016032">
    <property type="entry name" value="Sig_transdc_resp-reg_C-effctor"/>
</dbReference>
<keyword evidence="3" id="KW-0804">Transcription</keyword>
<dbReference type="PROSITE" id="PS50043">
    <property type="entry name" value="HTH_LUXR_2"/>
    <property type="match status" value="1"/>
</dbReference>
<comment type="caution">
    <text evidence="5">The sequence shown here is derived from an EMBL/GenBank/DDBJ whole genome shotgun (WGS) entry which is preliminary data.</text>
</comment>
<dbReference type="InterPro" id="IPR000792">
    <property type="entry name" value="Tscrpt_reg_LuxR_C"/>
</dbReference>
<proteinExistence type="predicted"/>
<gene>
    <name evidence="5" type="ORF">ENR64_20080</name>
</gene>
<sequence>MTKTPIIYFSERELEVLQLIVEGYHNSQIATTLLISEGTVKCHIRSIFGKAKVNDRTQAAVFALRNNLAK</sequence>
<feature type="domain" description="HTH luxR-type" evidence="4">
    <location>
        <begin position="2"/>
        <end position="67"/>
    </location>
</feature>
<dbReference type="PRINTS" id="PR00038">
    <property type="entry name" value="HTHLUXR"/>
</dbReference>
<dbReference type="PANTHER" id="PTHR44688">
    <property type="entry name" value="DNA-BINDING TRANSCRIPTIONAL ACTIVATOR DEVR_DOSR"/>
    <property type="match status" value="1"/>
</dbReference>
<dbReference type="Pfam" id="PF00196">
    <property type="entry name" value="GerE"/>
    <property type="match status" value="1"/>
</dbReference>
<dbReference type="Gene3D" id="1.10.10.10">
    <property type="entry name" value="Winged helix-like DNA-binding domain superfamily/Winged helix DNA-binding domain"/>
    <property type="match status" value="1"/>
</dbReference>
<accession>A0A7C3KGX1</accession>
<protein>
    <submittedName>
        <fullName evidence="5">Response regulator transcription factor</fullName>
    </submittedName>
</protein>
<organism evidence="5">
    <name type="scientific">Oscillatoriales cyanobacterium SpSt-418</name>
    <dbReference type="NCBI Taxonomy" id="2282169"/>
    <lineage>
        <taxon>Bacteria</taxon>
        <taxon>Bacillati</taxon>
        <taxon>Cyanobacteriota</taxon>
        <taxon>Cyanophyceae</taxon>
        <taxon>Oscillatoriophycideae</taxon>
        <taxon>Oscillatoriales</taxon>
    </lineage>
</organism>
<dbReference type="GO" id="GO:0003677">
    <property type="term" value="F:DNA binding"/>
    <property type="evidence" value="ECO:0007669"/>
    <property type="project" value="UniProtKB-KW"/>
</dbReference>
<dbReference type="CDD" id="cd06170">
    <property type="entry name" value="LuxR_C_like"/>
    <property type="match status" value="1"/>
</dbReference>
<dbReference type="PANTHER" id="PTHR44688:SF25">
    <property type="entry name" value="HTH LUXR-TYPE DOMAIN-CONTAINING PROTEIN"/>
    <property type="match status" value="1"/>
</dbReference>
<dbReference type="PROSITE" id="PS00622">
    <property type="entry name" value="HTH_LUXR_1"/>
    <property type="match status" value="1"/>
</dbReference>
<dbReference type="InterPro" id="IPR036388">
    <property type="entry name" value="WH-like_DNA-bd_sf"/>
</dbReference>
<keyword evidence="1" id="KW-0805">Transcription regulation</keyword>
<dbReference type="EMBL" id="DSRU01000282">
    <property type="protein sequence ID" value="HFN00011.1"/>
    <property type="molecule type" value="Genomic_DNA"/>
</dbReference>
<reference evidence="5" key="1">
    <citation type="journal article" date="2020" name="mSystems">
        <title>Genome- and Community-Level Interaction Insights into Carbon Utilization and Element Cycling Functions of Hydrothermarchaeota in Hydrothermal Sediment.</title>
        <authorList>
            <person name="Zhou Z."/>
            <person name="Liu Y."/>
            <person name="Xu W."/>
            <person name="Pan J."/>
            <person name="Luo Z.H."/>
            <person name="Li M."/>
        </authorList>
    </citation>
    <scope>NUCLEOTIDE SEQUENCE [LARGE SCALE GENOMIC DNA]</scope>
    <source>
        <strain evidence="5">SpSt-418</strain>
    </source>
</reference>
<evidence type="ECO:0000256" key="1">
    <source>
        <dbReference type="ARBA" id="ARBA00023015"/>
    </source>
</evidence>
<name>A0A7C3KGX1_9CYAN</name>